<evidence type="ECO:0000256" key="5">
    <source>
        <dbReference type="ARBA" id="ARBA00022840"/>
    </source>
</evidence>
<dbReference type="CDD" id="cd00553">
    <property type="entry name" value="NAD_synthase"/>
    <property type="match status" value="1"/>
</dbReference>
<evidence type="ECO:0000256" key="8">
    <source>
        <dbReference type="PIRNR" id="PIRNR006630"/>
    </source>
</evidence>
<dbReference type="PROSITE" id="PS50263">
    <property type="entry name" value="CN_HYDROLASE"/>
    <property type="match status" value="1"/>
</dbReference>
<dbReference type="InterPro" id="IPR003694">
    <property type="entry name" value="NAD_synthase"/>
</dbReference>
<dbReference type="EC" id="6.3.5.1" evidence="7 8"/>
<dbReference type="Pfam" id="PF00795">
    <property type="entry name" value="CN_hydrolase"/>
    <property type="match status" value="1"/>
</dbReference>
<dbReference type="NCBIfam" id="NF010588">
    <property type="entry name" value="PRK13981.1"/>
    <property type="match status" value="1"/>
</dbReference>
<evidence type="ECO:0000256" key="4">
    <source>
        <dbReference type="ARBA" id="ARBA00022741"/>
    </source>
</evidence>
<feature type="active site" description="Proton acceptor; for glutaminase activity" evidence="7">
    <location>
        <position position="50"/>
    </location>
</feature>
<evidence type="ECO:0000256" key="1">
    <source>
        <dbReference type="ARBA" id="ARBA00005188"/>
    </source>
</evidence>
<comment type="similarity">
    <text evidence="2 7 8">In the C-terminal section; belongs to the NAD synthetase family.</text>
</comment>
<evidence type="ECO:0000256" key="9">
    <source>
        <dbReference type="RuleBase" id="RU003811"/>
    </source>
</evidence>
<dbReference type="Proteomes" id="UP001302429">
    <property type="component" value="Chromosome"/>
</dbReference>
<comment type="catalytic activity">
    <reaction evidence="7 8">
        <text>deamido-NAD(+) + L-glutamine + ATP + H2O = L-glutamate + AMP + diphosphate + NAD(+) + H(+)</text>
        <dbReference type="Rhea" id="RHEA:24384"/>
        <dbReference type="ChEBI" id="CHEBI:15377"/>
        <dbReference type="ChEBI" id="CHEBI:15378"/>
        <dbReference type="ChEBI" id="CHEBI:29985"/>
        <dbReference type="ChEBI" id="CHEBI:30616"/>
        <dbReference type="ChEBI" id="CHEBI:33019"/>
        <dbReference type="ChEBI" id="CHEBI:57540"/>
        <dbReference type="ChEBI" id="CHEBI:58359"/>
        <dbReference type="ChEBI" id="CHEBI:58437"/>
        <dbReference type="ChEBI" id="CHEBI:456215"/>
        <dbReference type="EC" id="6.3.5.1"/>
    </reaction>
</comment>
<dbReference type="GO" id="GO:0003952">
    <property type="term" value="F:NAD+ synthase (glutamine-hydrolyzing) activity"/>
    <property type="evidence" value="ECO:0007669"/>
    <property type="project" value="UniProtKB-UniRule"/>
</dbReference>
<evidence type="ECO:0000256" key="10">
    <source>
        <dbReference type="SAM" id="MobiDB-lite"/>
    </source>
</evidence>
<keyword evidence="4 7" id="KW-0547">Nucleotide-binding</keyword>
<feature type="active site" description="Nucleophile; for glutaminase activity" evidence="7">
    <location>
        <position position="155"/>
    </location>
</feature>
<feature type="binding site" evidence="7">
    <location>
        <position position="413"/>
    </location>
    <ligand>
        <name>deamido-NAD(+)</name>
        <dbReference type="ChEBI" id="CHEBI:58437"/>
        <note>ligand shared between two neighboring subunits</note>
    </ligand>
</feature>
<evidence type="ECO:0000256" key="2">
    <source>
        <dbReference type="ARBA" id="ARBA00007145"/>
    </source>
</evidence>
<dbReference type="InterPro" id="IPR036526">
    <property type="entry name" value="C-N_Hydrolase_sf"/>
</dbReference>
<dbReference type="GO" id="GO:0005524">
    <property type="term" value="F:ATP binding"/>
    <property type="evidence" value="ECO:0007669"/>
    <property type="project" value="UniProtKB-UniRule"/>
</dbReference>
<comment type="pathway">
    <text evidence="1 7 8">Cofactor biosynthesis; NAD(+) biosynthesis; NAD(+) from deamido-NAD(+) (L-Gln route): step 1/1.</text>
</comment>
<accession>A0AA97FCT6</accession>
<feature type="binding site" evidence="7">
    <location>
        <position position="125"/>
    </location>
    <ligand>
        <name>L-glutamine</name>
        <dbReference type="ChEBI" id="CHEBI:58359"/>
    </ligand>
</feature>
<dbReference type="KEGG" id="acoa:RB602_01460"/>
<organism evidence="12 13">
    <name type="scientific">Alterisphingorhabdus coralli</name>
    <dbReference type="NCBI Taxonomy" id="3071408"/>
    <lineage>
        <taxon>Bacteria</taxon>
        <taxon>Pseudomonadati</taxon>
        <taxon>Pseudomonadota</taxon>
        <taxon>Alphaproteobacteria</taxon>
        <taxon>Sphingomonadales</taxon>
        <taxon>Sphingomonadaceae</taxon>
        <taxon>Alterisphingorhabdus (ex Yan et al. 2024)</taxon>
    </lineage>
</organism>
<evidence type="ECO:0000256" key="6">
    <source>
        <dbReference type="ARBA" id="ARBA00023027"/>
    </source>
</evidence>
<dbReference type="Pfam" id="PF02540">
    <property type="entry name" value="NAD_synthase"/>
    <property type="match status" value="1"/>
</dbReference>
<dbReference type="SUPFAM" id="SSF56317">
    <property type="entry name" value="Carbon-nitrogen hydrolase"/>
    <property type="match status" value="1"/>
</dbReference>
<feature type="binding site" evidence="7">
    <location>
        <position position="408"/>
    </location>
    <ligand>
        <name>ATP</name>
        <dbReference type="ChEBI" id="CHEBI:30616"/>
    </ligand>
</feature>
<dbReference type="Gene3D" id="3.40.50.620">
    <property type="entry name" value="HUPs"/>
    <property type="match status" value="1"/>
</dbReference>
<feature type="binding site" evidence="7">
    <location>
        <position position="532"/>
    </location>
    <ligand>
        <name>deamido-NAD(+)</name>
        <dbReference type="ChEBI" id="CHEBI:58437"/>
        <note>ligand shared between two neighboring subunits</note>
    </ligand>
</feature>
<comment type="function">
    <text evidence="7">Catalyzes the ATP-dependent amidation of deamido-NAD to form NAD. Uses L-glutamine as a nitrogen source.</text>
</comment>
<comment type="caution">
    <text evidence="7">Lacks conserved residue(s) required for the propagation of feature annotation.</text>
</comment>
<dbReference type="GO" id="GO:0009435">
    <property type="term" value="P:NAD+ biosynthetic process"/>
    <property type="evidence" value="ECO:0007669"/>
    <property type="project" value="UniProtKB-UniRule"/>
</dbReference>
<evidence type="ECO:0000313" key="13">
    <source>
        <dbReference type="Proteomes" id="UP001302429"/>
    </source>
</evidence>
<dbReference type="PANTHER" id="PTHR23090">
    <property type="entry name" value="NH 3 /GLUTAMINE-DEPENDENT NAD + SYNTHETASE"/>
    <property type="match status" value="1"/>
</dbReference>
<sequence length="562" mass="61746">MTDRLIITMAQLNQKMGALGENADAMLAVRADAMRDAPADAQPDLIIYPELQLIGYPPEDLVLKPALIHRASEELDRLAAATADGGPAMLVGSVFMDGDKLHNGVAILDGGAIADVRLKHELPNYGTFDELRLFKQGPLPRPVEFRGVKLGLPICEDGWLPKVPRHLADQGAELLISVNGSPYEIAKEEHREVEVFRSRVKETGLPLLFLNRVGGQDELVFDGCSFVLNADGETVHRLPDWEEHIRTTIWERSDSGWTCANCSGPETVASWDQHPADIYNAMIVGLRDYVNRNGFPGVVLGLSGGIDSALSAAVAVDALGADRVWCVMMPSRYTSEESLDDAEACAKMLGTRLDTIAINPAVEGFDAMLEDSFADETVDITEENIQSRIRGVTLMALSNKFGHMLLTTGNKSEMSVGYATIYGDMAGGYSVLKDAYKLTVFALSRWRNHNKPSLGLGPDGPVMPDNVVTKPPSAELRPDQKDSDSLPPYEVLDPLLNGLIEKEQSVDDLVEQGFDRDTVIRIERLLYIAEYKRRQSPPGVKLGSRNFGRDRRYPITNAFRTV</sequence>
<dbReference type="InterPro" id="IPR014445">
    <property type="entry name" value="Gln-dep_NAD_synthase"/>
</dbReference>
<keyword evidence="5 7" id="KW-0067">ATP-binding</keyword>
<dbReference type="NCBIfam" id="TIGR00552">
    <property type="entry name" value="nadE"/>
    <property type="match status" value="1"/>
</dbReference>
<gene>
    <name evidence="7" type="primary">nadE</name>
    <name evidence="12" type="ORF">RB602_01460</name>
</gene>
<evidence type="ECO:0000256" key="7">
    <source>
        <dbReference type="HAMAP-Rule" id="MF_02090"/>
    </source>
</evidence>
<dbReference type="EMBL" id="CP136594">
    <property type="protein sequence ID" value="WOE76705.1"/>
    <property type="molecule type" value="Genomic_DNA"/>
</dbReference>
<dbReference type="GO" id="GO:0008795">
    <property type="term" value="F:NAD+ synthase activity"/>
    <property type="evidence" value="ECO:0007669"/>
    <property type="project" value="UniProtKB-UniRule"/>
</dbReference>
<feature type="binding site" evidence="7">
    <location>
        <position position="187"/>
    </location>
    <ligand>
        <name>L-glutamine</name>
        <dbReference type="ChEBI" id="CHEBI:58359"/>
    </ligand>
</feature>
<protein>
    <recommendedName>
        <fullName evidence="7 8">Glutamine-dependent NAD(+) synthetase</fullName>
        <ecNumber evidence="7 8">6.3.5.1</ecNumber>
    </recommendedName>
    <alternativeName>
        <fullName evidence="7 8">NAD(+) synthase [glutamine-hydrolyzing]</fullName>
    </alternativeName>
</protein>
<dbReference type="GO" id="GO:0005737">
    <property type="term" value="C:cytoplasm"/>
    <property type="evidence" value="ECO:0007669"/>
    <property type="project" value="InterPro"/>
</dbReference>
<feature type="active site" description="For glutaminase activity" evidence="7">
    <location>
        <position position="119"/>
    </location>
</feature>
<keyword evidence="3 7" id="KW-0436">Ligase</keyword>
<evidence type="ECO:0000313" key="12">
    <source>
        <dbReference type="EMBL" id="WOE76705.1"/>
    </source>
</evidence>
<keyword evidence="6 7" id="KW-0520">NAD</keyword>
<feature type="binding site" evidence="7">
    <location>
        <position position="384"/>
    </location>
    <ligand>
        <name>deamido-NAD(+)</name>
        <dbReference type="ChEBI" id="CHEBI:58437"/>
        <note>ligand shared between two neighboring subunits</note>
    </ligand>
</feature>
<dbReference type="FunFam" id="3.40.50.620:FF:000106">
    <property type="entry name" value="Glutamine-dependent NAD(+) synthetase"/>
    <property type="match status" value="1"/>
</dbReference>
<proteinExistence type="inferred from homology"/>
<feature type="binding site" evidence="7">
    <location>
        <begin position="301"/>
        <end position="308"/>
    </location>
    <ligand>
        <name>ATP</name>
        <dbReference type="ChEBI" id="CHEBI:30616"/>
    </ligand>
</feature>
<dbReference type="PANTHER" id="PTHR23090:SF9">
    <property type="entry name" value="GLUTAMINE-DEPENDENT NAD(+) SYNTHETASE"/>
    <property type="match status" value="1"/>
</dbReference>
<feature type="binding site" evidence="7">
    <location>
        <position position="181"/>
    </location>
    <ligand>
        <name>L-glutamine</name>
        <dbReference type="ChEBI" id="CHEBI:58359"/>
    </ligand>
</feature>
<dbReference type="AlphaFoldDB" id="A0AA97FCT6"/>
<dbReference type="PIRSF" id="PIRSF006630">
    <property type="entry name" value="NADS_GAT"/>
    <property type="match status" value="1"/>
</dbReference>
<dbReference type="Gene3D" id="3.60.110.10">
    <property type="entry name" value="Carbon-nitrogen hydrolase"/>
    <property type="match status" value="1"/>
</dbReference>
<dbReference type="InterPro" id="IPR003010">
    <property type="entry name" value="C-N_Hydrolase"/>
</dbReference>
<dbReference type="GO" id="GO:0004359">
    <property type="term" value="F:glutaminase activity"/>
    <property type="evidence" value="ECO:0007669"/>
    <property type="project" value="InterPro"/>
</dbReference>
<dbReference type="HAMAP" id="MF_02090">
    <property type="entry name" value="NadE_glutamine_dep"/>
    <property type="match status" value="1"/>
</dbReference>
<reference evidence="12 13" key="1">
    <citation type="submission" date="2023-10" db="EMBL/GenBank/DDBJ databases">
        <title>Complete genome sequence of a Sphingomonadaceae bacterium.</title>
        <authorList>
            <person name="Yan C."/>
        </authorList>
    </citation>
    <scope>NUCLEOTIDE SEQUENCE [LARGE SCALE GENOMIC DNA]</scope>
    <source>
        <strain evidence="12 13">SCSIO 66989</strain>
    </source>
</reference>
<dbReference type="InterPro" id="IPR022310">
    <property type="entry name" value="NAD/GMP_synthase"/>
</dbReference>
<feature type="domain" description="CN hydrolase" evidence="11">
    <location>
        <begin position="5"/>
        <end position="255"/>
    </location>
</feature>
<feature type="region of interest" description="Disordered" evidence="10">
    <location>
        <begin position="453"/>
        <end position="487"/>
    </location>
</feature>
<dbReference type="InterPro" id="IPR014729">
    <property type="entry name" value="Rossmann-like_a/b/a_fold"/>
</dbReference>
<name>A0AA97FCT6_9SPHN</name>
<dbReference type="CDD" id="cd07570">
    <property type="entry name" value="GAT_Gln-NAD-synth"/>
    <property type="match status" value="1"/>
</dbReference>
<dbReference type="RefSeq" id="WP_317084613.1">
    <property type="nucleotide sequence ID" value="NZ_CP136594.1"/>
</dbReference>
<evidence type="ECO:0000259" key="11">
    <source>
        <dbReference type="PROSITE" id="PS50263"/>
    </source>
</evidence>
<dbReference type="SUPFAM" id="SSF52402">
    <property type="entry name" value="Adenine nucleotide alpha hydrolases-like"/>
    <property type="match status" value="1"/>
</dbReference>
<keyword evidence="13" id="KW-1185">Reference proteome</keyword>
<evidence type="ECO:0000256" key="3">
    <source>
        <dbReference type="ARBA" id="ARBA00022598"/>
    </source>
</evidence>
<comment type="similarity">
    <text evidence="9">Belongs to the NAD synthetase family.</text>
</comment>